<reference evidence="3 4" key="1">
    <citation type="submission" date="2016-10" db="EMBL/GenBank/DDBJ databases">
        <authorList>
            <person name="de Groot N.N."/>
        </authorList>
    </citation>
    <scope>NUCLEOTIDE SEQUENCE [LARGE SCALE GENOMIC DNA]</scope>
    <source>
        <strain evidence="3 4">CGMCC 1.6114</strain>
    </source>
</reference>
<protein>
    <submittedName>
        <fullName evidence="3">Uncharacterized protein</fullName>
    </submittedName>
</protein>
<evidence type="ECO:0000313" key="4">
    <source>
        <dbReference type="Proteomes" id="UP000183209"/>
    </source>
</evidence>
<keyword evidence="2" id="KW-0732">Signal</keyword>
<organism evidence="3 4">
    <name type="scientific">Zhouia amylolytica</name>
    <dbReference type="NCBI Taxonomy" id="376730"/>
    <lineage>
        <taxon>Bacteria</taxon>
        <taxon>Pseudomonadati</taxon>
        <taxon>Bacteroidota</taxon>
        <taxon>Flavobacteriia</taxon>
        <taxon>Flavobacteriales</taxon>
        <taxon>Flavobacteriaceae</taxon>
        <taxon>Zhouia</taxon>
    </lineage>
</organism>
<feature type="chain" id="PRO_5010246082" evidence="2">
    <location>
        <begin position="32"/>
        <end position="205"/>
    </location>
</feature>
<dbReference type="Proteomes" id="UP000183209">
    <property type="component" value="Unassembled WGS sequence"/>
</dbReference>
<feature type="signal peptide" evidence="2">
    <location>
        <begin position="1"/>
        <end position="31"/>
    </location>
</feature>
<feature type="region of interest" description="Disordered" evidence="1">
    <location>
        <begin position="177"/>
        <end position="205"/>
    </location>
</feature>
<dbReference type="OrthoDB" id="1440507at2"/>
<proteinExistence type="predicted"/>
<dbReference type="RefSeq" id="WP_051413446.1">
    <property type="nucleotide sequence ID" value="NZ_FPAG01000002.1"/>
</dbReference>
<evidence type="ECO:0000256" key="2">
    <source>
        <dbReference type="SAM" id="SignalP"/>
    </source>
</evidence>
<name>A0A1I6QW27_9FLAO</name>
<sequence>MKTSLHKYFALAVLAALVVTVFSCQPQQKEAAITVDLSNKKLKPEQAKKISKKFVTDIESLFQAQDSLEYYKRLLKEVQLKAEGKDPAREEMTEMAMAKNKFKLSVSSWYSVDELQSYINESIKKADTLGYSVDGFRIYIGVFPDEDQYGSKKNTLTTFITPTGVRNVQKGSFMMLPPPSSDDIEEVDPIEYGGQRDPPDAPYGS</sequence>
<evidence type="ECO:0000313" key="3">
    <source>
        <dbReference type="EMBL" id="SFS56626.1"/>
    </source>
</evidence>
<dbReference type="EMBL" id="FPAG01000002">
    <property type="protein sequence ID" value="SFS56626.1"/>
    <property type="molecule type" value="Genomic_DNA"/>
</dbReference>
<dbReference type="AlphaFoldDB" id="A0A1I6QW27"/>
<accession>A0A1I6QW27</accession>
<gene>
    <name evidence="3" type="ORF">SAMN04487906_0921</name>
</gene>
<evidence type="ECO:0000256" key="1">
    <source>
        <dbReference type="SAM" id="MobiDB-lite"/>
    </source>
</evidence>
<dbReference type="PROSITE" id="PS51257">
    <property type="entry name" value="PROKAR_LIPOPROTEIN"/>
    <property type="match status" value="1"/>
</dbReference>